<dbReference type="OrthoDB" id="468587at2"/>
<feature type="compositionally biased region" description="Low complexity" evidence="1">
    <location>
        <begin position="47"/>
        <end position="59"/>
    </location>
</feature>
<dbReference type="Proteomes" id="UP000276103">
    <property type="component" value="Unassembled WGS sequence"/>
</dbReference>
<proteinExistence type="predicted"/>
<organism evidence="2 3">
    <name type="scientific">Trichormus variabilis SAG 1403-4b</name>
    <dbReference type="NCBI Taxonomy" id="447716"/>
    <lineage>
        <taxon>Bacteria</taxon>
        <taxon>Bacillati</taxon>
        <taxon>Cyanobacteriota</taxon>
        <taxon>Cyanophyceae</taxon>
        <taxon>Nostocales</taxon>
        <taxon>Nostocaceae</taxon>
        <taxon>Trichormus</taxon>
    </lineage>
</organism>
<keyword evidence="3" id="KW-1185">Reference proteome</keyword>
<feature type="compositionally biased region" description="Basic and acidic residues" evidence="1">
    <location>
        <begin position="60"/>
        <end position="72"/>
    </location>
</feature>
<dbReference type="EMBL" id="RSCM01000015">
    <property type="protein sequence ID" value="RUS94060.1"/>
    <property type="molecule type" value="Genomic_DNA"/>
</dbReference>
<protein>
    <submittedName>
        <fullName evidence="2">Uncharacterized protein</fullName>
    </submittedName>
</protein>
<evidence type="ECO:0000313" key="2">
    <source>
        <dbReference type="EMBL" id="RUS94060.1"/>
    </source>
</evidence>
<name>A0A3S1I9I5_ANAVA</name>
<reference evidence="2 3" key="1">
    <citation type="journal article" date="2019" name="Genome Biol. Evol.">
        <title>Day and night: Metabolic profiles and evolutionary relationships of six axenic non-marine cyanobacteria.</title>
        <authorList>
            <person name="Will S.E."/>
            <person name="Henke P."/>
            <person name="Boedeker C."/>
            <person name="Huang S."/>
            <person name="Brinkmann H."/>
            <person name="Rohde M."/>
            <person name="Jarek M."/>
            <person name="Friedl T."/>
            <person name="Seufert S."/>
            <person name="Schumacher M."/>
            <person name="Overmann J."/>
            <person name="Neumann-Schaal M."/>
            <person name="Petersen J."/>
        </authorList>
    </citation>
    <scope>NUCLEOTIDE SEQUENCE [LARGE SCALE GENOMIC DNA]</scope>
    <source>
        <strain evidence="2 3">SAG 1403-4b</strain>
    </source>
</reference>
<dbReference type="AlphaFoldDB" id="A0A3S1I9I5"/>
<sequence length="139" mass="14802">MFGFIKNLIGGILGFFTGLFRKKDNSYYLELKEEATETKPAAVKPIAATVTTSAPAATEKPAKEKPAKEKPAKAKSAKATKTEPAKAPAPKAEPAKPAVPTETTFAPKYLVPTASNVRRRPGANMNVFLDMATQVKTPG</sequence>
<feature type="region of interest" description="Disordered" evidence="1">
    <location>
        <begin position="34"/>
        <end position="101"/>
    </location>
</feature>
<evidence type="ECO:0000256" key="1">
    <source>
        <dbReference type="SAM" id="MobiDB-lite"/>
    </source>
</evidence>
<dbReference type="RefSeq" id="WP_127055784.1">
    <property type="nucleotide sequence ID" value="NZ_RSCM01000015.1"/>
</dbReference>
<gene>
    <name evidence="2" type="ORF">DSM107003_39470</name>
</gene>
<comment type="caution">
    <text evidence="2">The sequence shown here is derived from an EMBL/GenBank/DDBJ whole genome shotgun (WGS) entry which is preliminary data.</text>
</comment>
<feature type="compositionally biased region" description="Low complexity" evidence="1">
    <location>
        <begin position="85"/>
        <end position="101"/>
    </location>
</feature>
<accession>A0A3S1I9I5</accession>
<evidence type="ECO:0000313" key="3">
    <source>
        <dbReference type="Proteomes" id="UP000276103"/>
    </source>
</evidence>